<accession>A0A9N9S0I2</accession>
<feature type="domain" description="C2H2-type" evidence="2">
    <location>
        <begin position="89"/>
        <end position="112"/>
    </location>
</feature>
<evidence type="ECO:0000256" key="1">
    <source>
        <dbReference type="PROSITE-ProRule" id="PRU00042"/>
    </source>
</evidence>
<proteinExistence type="predicted"/>
<reference evidence="3" key="2">
    <citation type="submission" date="2022-10" db="EMBL/GenBank/DDBJ databases">
        <authorList>
            <consortium name="ENA_rothamsted_submissions"/>
            <consortium name="culmorum"/>
            <person name="King R."/>
        </authorList>
    </citation>
    <scope>NUCLEOTIDE SEQUENCE</scope>
</reference>
<dbReference type="EMBL" id="OU895879">
    <property type="protein sequence ID" value="CAG9807348.1"/>
    <property type="molecule type" value="Genomic_DNA"/>
</dbReference>
<sequence>MPKIIETVNSDDNEVIVNNVIEAQEMMSEVYSMQTTDSQIDDRNESVLEAETRGIDFKGNVRYFCPRCNVRYIEFKYLKTHLKECGNVHKCDECQQKFKQKRTYVAHMKKKHGVLAGANQNDSIPLKSQHYVLSI</sequence>
<organism evidence="3 4">
    <name type="scientific">Chironomus riparius</name>
    <dbReference type="NCBI Taxonomy" id="315576"/>
    <lineage>
        <taxon>Eukaryota</taxon>
        <taxon>Metazoa</taxon>
        <taxon>Ecdysozoa</taxon>
        <taxon>Arthropoda</taxon>
        <taxon>Hexapoda</taxon>
        <taxon>Insecta</taxon>
        <taxon>Pterygota</taxon>
        <taxon>Neoptera</taxon>
        <taxon>Endopterygota</taxon>
        <taxon>Diptera</taxon>
        <taxon>Nematocera</taxon>
        <taxon>Chironomoidea</taxon>
        <taxon>Chironomidae</taxon>
        <taxon>Chironominae</taxon>
        <taxon>Chironomus</taxon>
    </lineage>
</organism>
<dbReference type="Gene3D" id="3.30.160.60">
    <property type="entry name" value="Classic Zinc Finger"/>
    <property type="match status" value="1"/>
</dbReference>
<dbReference type="Proteomes" id="UP001153620">
    <property type="component" value="Chromosome 3"/>
</dbReference>
<keyword evidence="1" id="KW-0479">Metal-binding</keyword>
<dbReference type="GO" id="GO:0008270">
    <property type="term" value="F:zinc ion binding"/>
    <property type="evidence" value="ECO:0007669"/>
    <property type="project" value="UniProtKB-KW"/>
</dbReference>
<dbReference type="PROSITE" id="PS50157">
    <property type="entry name" value="ZINC_FINGER_C2H2_2"/>
    <property type="match status" value="1"/>
</dbReference>
<keyword evidence="1" id="KW-0863">Zinc-finger</keyword>
<dbReference type="OrthoDB" id="10004641at2759"/>
<protein>
    <recommendedName>
        <fullName evidence="2">C2H2-type domain-containing protein</fullName>
    </recommendedName>
</protein>
<gene>
    <name evidence="3" type="ORF">CHIRRI_LOCUS10197</name>
</gene>
<dbReference type="SMART" id="SM00355">
    <property type="entry name" value="ZnF_C2H2"/>
    <property type="match status" value="2"/>
</dbReference>
<evidence type="ECO:0000259" key="2">
    <source>
        <dbReference type="PROSITE" id="PS50157"/>
    </source>
</evidence>
<dbReference type="AlphaFoldDB" id="A0A9N9S0I2"/>
<keyword evidence="4" id="KW-1185">Reference proteome</keyword>
<dbReference type="PROSITE" id="PS00028">
    <property type="entry name" value="ZINC_FINGER_C2H2_1"/>
    <property type="match status" value="1"/>
</dbReference>
<evidence type="ECO:0000313" key="4">
    <source>
        <dbReference type="Proteomes" id="UP001153620"/>
    </source>
</evidence>
<name>A0A9N9S0I2_9DIPT</name>
<keyword evidence="1" id="KW-0862">Zinc</keyword>
<dbReference type="InterPro" id="IPR013087">
    <property type="entry name" value="Znf_C2H2_type"/>
</dbReference>
<reference evidence="3" key="1">
    <citation type="submission" date="2022-01" db="EMBL/GenBank/DDBJ databases">
        <authorList>
            <person name="King R."/>
        </authorList>
    </citation>
    <scope>NUCLEOTIDE SEQUENCE</scope>
</reference>
<evidence type="ECO:0000313" key="3">
    <source>
        <dbReference type="EMBL" id="CAG9807348.1"/>
    </source>
</evidence>